<name>A0A9P7B8C9_MAUEX</name>
<dbReference type="SMART" id="SM00320">
    <property type="entry name" value="WD40"/>
    <property type="match status" value="4"/>
</dbReference>
<sequence length="503" mass="57217">MARKNSKNKKNETLRESDALPLLEFKFEEPLFQMASHPEEPIIATGLSNGYIYCYKYDPVGLVTYLKQNKKKFKLNHDETTETEKDTNDDAFWKVIAVPSEEKDNQEPEVTLLWKTRRHKGSVRCMAMDPNGEFLYSIGTDNVLKKANVKSGKVVEKVTISNNDNKFSKIIVSSTHPILLLGDEVGNIHTIDTKTFKLINVIKKIHGGDSINDIFHFAKRSAYKFISAGETTLAYWDCRKSNDKDSQETDELKRNVVYSDDQEDEILCGTFLDTEEGDTVVCGMGEGVVTIWKPKKNDLEDQMSRIKIAKEESIECIVSTLQDDNSVWCGCSNGKLYKVNIKSSRVTEIRQHNSIDEVQFIDLDCEYRVVSGGMDNIKIWEFESTKEAEAEEEREDDVNWSGSDSGDDSDSDDNSSDDDFEHDKELTGLSREELIAELDKDLQSGGDDSDNESNQENAKDVEPPSVKRKLPMKEKKSKKQLKKLKQEKRTYNDSHGITKFEGL</sequence>
<accession>A0A9P7B8C9</accession>
<keyword evidence="5" id="KW-1185">Reference proteome</keyword>
<dbReference type="Gene3D" id="2.130.10.10">
    <property type="entry name" value="YVTN repeat-like/Quinoprotein amine dehydrogenase"/>
    <property type="match status" value="2"/>
</dbReference>
<dbReference type="InterPro" id="IPR051179">
    <property type="entry name" value="WD_repeat_multifunction"/>
</dbReference>
<dbReference type="OrthoDB" id="2288928at2759"/>
<proteinExistence type="predicted"/>
<organism evidence="4 5">
    <name type="scientific">Maudiozyma exigua</name>
    <name type="common">Yeast</name>
    <name type="synonym">Kazachstania exigua</name>
    <dbReference type="NCBI Taxonomy" id="34358"/>
    <lineage>
        <taxon>Eukaryota</taxon>
        <taxon>Fungi</taxon>
        <taxon>Dikarya</taxon>
        <taxon>Ascomycota</taxon>
        <taxon>Saccharomycotina</taxon>
        <taxon>Saccharomycetes</taxon>
        <taxon>Saccharomycetales</taxon>
        <taxon>Saccharomycetaceae</taxon>
        <taxon>Maudiozyma</taxon>
    </lineage>
</organism>
<evidence type="ECO:0000256" key="3">
    <source>
        <dbReference type="SAM" id="MobiDB-lite"/>
    </source>
</evidence>
<dbReference type="SUPFAM" id="SSF50978">
    <property type="entry name" value="WD40 repeat-like"/>
    <property type="match status" value="1"/>
</dbReference>
<dbReference type="AlphaFoldDB" id="A0A9P7B8C9"/>
<evidence type="ECO:0000256" key="2">
    <source>
        <dbReference type="ARBA" id="ARBA00022737"/>
    </source>
</evidence>
<dbReference type="Proteomes" id="UP000750334">
    <property type="component" value="Unassembled WGS sequence"/>
</dbReference>
<dbReference type="Pfam" id="PF00400">
    <property type="entry name" value="WD40"/>
    <property type="match status" value="1"/>
</dbReference>
<feature type="compositionally biased region" description="Acidic residues" evidence="3">
    <location>
        <begin position="405"/>
        <end position="420"/>
    </location>
</feature>
<evidence type="ECO:0000313" key="4">
    <source>
        <dbReference type="EMBL" id="KAG0666052.1"/>
    </source>
</evidence>
<comment type="caution">
    <text evidence="4">The sequence shown here is derived from an EMBL/GenBank/DDBJ whole genome shotgun (WGS) entry which is preliminary data.</text>
</comment>
<feature type="region of interest" description="Disordered" evidence="3">
    <location>
        <begin position="386"/>
        <end position="503"/>
    </location>
</feature>
<dbReference type="PANTHER" id="PTHR19857">
    <property type="entry name" value="MITOCHONDRIAL DIVISION PROTEIN 1-RELATED"/>
    <property type="match status" value="1"/>
</dbReference>
<protein>
    <submittedName>
        <fullName evidence="4">WD repeat-containing protein jip5</fullName>
    </submittedName>
</protein>
<reference evidence="4 5" key="1">
    <citation type="submission" date="2020-11" db="EMBL/GenBank/DDBJ databases">
        <title>Kefir isolates.</title>
        <authorList>
            <person name="Marcisauskas S."/>
            <person name="Kim Y."/>
            <person name="Blasche S."/>
        </authorList>
    </citation>
    <scope>NUCLEOTIDE SEQUENCE [LARGE SCALE GENOMIC DNA]</scope>
    <source>
        <strain evidence="4 5">OG2</strain>
    </source>
</reference>
<dbReference type="InterPro" id="IPR015943">
    <property type="entry name" value="WD40/YVTN_repeat-like_dom_sf"/>
</dbReference>
<feature type="compositionally biased region" description="Acidic residues" evidence="3">
    <location>
        <begin position="389"/>
        <end position="398"/>
    </location>
</feature>
<dbReference type="EMBL" id="PUHR01000107">
    <property type="protein sequence ID" value="KAG0666052.1"/>
    <property type="molecule type" value="Genomic_DNA"/>
</dbReference>
<feature type="compositionally biased region" description="Basic and acidic residues" evidence="3">
    <location>
        <begin position="421"/>
        <end position="442"/>
    </location>
</feature>
<evidence type="ECO:0000256" key="1">
    <source>
        <dbReference type="ARBA" id="ARBA00022574"/>
    </source>
</evidence>
<gene>
    <name evidence="4" type="primary">JIP5</name>
    <name evidence="4" type="ORF">C6P45_000307</name>
</gene>
<dbReference type="PANTHER" id="PTHR19857:SF8">
    <property type="entry name" value="ANGIO-ASSOCIATED MIGRATORY CELL PROTEIN"/>
    <property type="match status" value="1"/>
</dbReference>
<feature type="compositionally biased region" description="Basic and acidic residues" evidence="3">
    <location>
        <begin position="487"/>
        <end position="503"/>
    </location>
</feature>
<feature type="compositionally biased region" description="Basic residues" evidence="3">
    <location>
        <begin position="466"/>
        <end position="486"/>
    </location>
</feature>
<keyword evidence="2" id="KW-0677">Repeat</keyword>
<keyword evidence="1" id="KW-0853">WD repeat</keyword>
<dbReference type="InterPro" id="IPR036322">
    <property type="entry name" value="WD40_repeat_dom_sf"/>
</dbReference>
<dbReference type="InterPro" id="IPR001680">
    <property type="entry name" value="WD40_rpt"/>
</dbReference>
<evidence type="ECO:0000313" key="5">
    <source>
        <dbReference type="Proteomes" id="UP000750334"/>
    </source>
</evidence>